<protein>
    <submittedName>
        <fullName evidence="2">Uncharacterized protein</fullName>
    </submittedName>
</protein>
<dbReference type="InParanoid" id="A0A0C2SE11"/>
<feature type="transmembrane region" description="Helical" evidence="1">
    <location>
        <begin position="142"/>
        <end position="165"/>
    </location>
</feature>
<evidence type="ECO:0000313" key="2">
    <source>
        <dbReference type="EMBL" id="KIL61300.1"/>
    </source>
</evidence>
<accession>A0A0C2SE11</accession>
<keyword evidence="1" id="KW-1133">Transmembrane helix</keyword>
<keyword evidence="1" id="KW-0812">Transmembrane</keyword>
<evidence type="ECO:0000256" key="1">
    <source>
        <dbReference type="SAM" id="Phobius"/>
    </source>
</evidence>
<sequence length="204" mass="21967">MAQSCVTFPTSTQIFQVETRSYTTQSQSTDCVQVAAGQITCAEIIWVVTETSVTYESTNILYQTSCSESPQGYSVSATPILPTITSSTPINSSQTASKSKTSGVTLGTNVGPTITSTIVKSVTNTFIAGPTGQNTPPNPRAMIIEAVVSTSLGLIMLALFVYFLLRRGRAQRKGISTSCYVITLQLTFCRQKHGLDRIPTIQYN</sequence>
<dbReference type="CDD" id="cd12087">
    <property type="entry name" value="TM_EGFR-like"/>
    <property type="match status" value="1"/>
</dbReference>
<organism evidence="2 3">
    <name type="scientific">Amanita muscaria (strain Koide BX008)</name>
    <dbReference type="NCBI Taxonomy" id="946122"/>
    <lineage>
        <taxon>Eukaryota</taxon>
        <taxon>Fungi</taxon>
        <taxon>Dikarya</taxon>
        <taxon>Basidiomycota</taxon>
        <taxon>Agaricomycotina</taxon>
        <taxon>Agaricomycetes</taxon>
        <taxon>Agaricomycetidae</taxon>
        <taxon>Agaricales</taxon>
        <taxon>Pluteineae</taxon>
        <taxon>Amanitaceae</taxon>
        <taxon>Amanita</taxon>
    </lineage>
</organism>
<reference evidence="2 3" key="1">
    <citation type="submission" date="2014-04" db="EMBL/GenBank/DDBJ databases">
        <title>Evolutionary Origins and Diversification of the Mycorrhizal Mutualists.</title>
        <authorList>
            <consortium name="DOE Joint Genome Institute"/>
            <consortium name="Mycorrhizal Genomics Consortium"/>
            <person name="Kohler A."/>
            <person name="Kuo A."/>
            <person name="Nagy L.G."/>
            <person name="Floudas D."/>
            <person name="Copeland A."/>
            <person name="Barry K.W."/>
            <person name="Cichocki N."/>
            <person name="Veneault-Fourrey C."/>
            <person name="LaButti K."/>
            <person name="Lindquist E.A."/>
            <person name="Lipzen A."/>
            <person name="Lundell T."/>
            <person name="Morin E."/>
            <person name="Murat C."/>
            <person name="Riley R."/>
            <person name="Ohm R."/>
            <person name="Sun H."/>
            <person name="Tunlid A."/>
            <person name="Henrissat B."/>
            <person name="Grigoriev I.V."/>
            <person name="Hibbett D.S."/>
            <person name="Martin F."/>
        </authorList>
    </citation>
    <scope>NUCLEOTIDE SEQUENCE [LARGE SCALE GENOMIC DNA]</scope>
    <source>
        <strain evidence="2 3">Koide BX008</strain>
    </source>
</reference>
<name>A0A0C2SE11_AMAMK</name>
<gene>
    <name evidence="2" type="ORF">M378DRAFT_861017</name>
</gene>
<proteinExistence type="predicted"/>
<dbReference type="EMBL" id="KN818286">
    <property type="protein sequence ID" value="KIL61300.1"/>
    <property type="molecule type" value="Genomic_DNA"/>
</dbReference>
<keyword evidence="3" id="KW-1185">Reference proteome</keyword>
<keyword evidence="1" id="KW-0472">Membrane</keyword>
<dbReference type="AlphaFoldDB" id="A0A0C2SE11"/>
<dbReference type="Proteomes" id="UP000054549">
    <property type="component" value="Unassembled WGS sequence"/>
</dbReference>
<evidence type="ECO:0000313" key="3">
    <source>
        <dbReference type="Proteomes" id="UP000054549"/>
    </source>
</evidence>
<dbReference type="HOGENOM" id="CLU_1342939_0_0_1"/>